<evidence type="ECO:0000313" key="4">
    <source>
        <dbReference type="Proteomes" id="UP000651977"/>
    </source>
</evidence>
<proteinExistence type="inferred from homology"/>
<dbReference type="PANTHER" id="PTHR36508:SF1">
    <property type="entry name" value="PROTEIN SLYX"/>
    <property type="match status" value="1"/>
</dbReference>
<dbReference type="Pfam" id="PF04102">
    <property type="entry name" value="SlyX"/>
    <property type="match status" value="1"/>
</dbReference>
<dbReference type="EMBL" id="BMDY01000024">
    <property type="protein sequence ID" value="GGB17435.1"/>
    <property type="molecule type" value="Genomic_DNA"/>
</dbReference>
<comment type="similarity">
    <text evidence="1">Belongs to the SlyX family.</text>
</comment>
<keyword evidence="2" id="KW-0175">Coiled coil</keyword>
<dbReference type="PANTHER" id="PTHR36508">
    <property type="entry name" value="PROTEIN SLYX"/>
    <property type="match status" value="1"/>
</dbReference>
<evidence type="ECO:0000313" key="3">
    <source>
        <dbReference type="EMBL" id="GGB17435.1"/>
    </source>
</evidence>
<feature type="coiled-coil region" evidence="2">
    <location>
        <begin position="3"/>
        <end position="51"/>
    </location>
</feature>
<keyword evidence="4" id="KW-1185">Reference proteome</keyword>
<dbReference type="InterPro" id="IPR007236">
    <property type="entry name" value="SlyX"/>
</dbReference>
<evidence type="ECO:0000256" key="2">
    <source>
        <dbReference type="SAM" id="Coils"/>
    </source>
</evidence>
<protein>
    <recommendedName>
        <fullName evidence="1">Protein SlyX homolog</fullName>
    </recommendedName>
</protein>
<organism evidence="3 4">
    <name type="scientific">Agarivorans gilvus</name>
    <dbReference type="NCBI Taxonomy" id="680279"/>
    <lineage>
        <taxon>Bacteria</taxon>
        <taxon>Pseudomonadati</taxon>
        <taxon>Pseudomonadota</taxon>
        <taxon>Gammaproteobacteria</taxon>
        <taxon>Alteromonadales</taxon>
        <taxon>Alteromonadaceae</taxon>
        <taxon>Agarivorans</taxon>
    </lineage>
</organism>
<dbReference type="Proteomes" id="UP000651977">
    <property type="component" value="Unassembled WGS sequence"/>
</dbReference>
<dbReference type="HAMAP" id="MF_00715">
    <property type="entry name" value="SlyX"/>
    <property type="match status" value="1"/>
</dbReference>
<dbReference type="Gene3D" id="1.20.5.300">
    <property type="match status" value="1"/>
</dbReference>
<dbReference type="RefSeq" id="WP_055733913.1">
    <property type="nucleotide sequence ID" value="NZ_BMDY01000024.1"/>
</dbReference>
<sequence length="73" mass="8403">MKQQQLEDIIESLETKLAFQDDTIEQLNLALQDQQQQLDTLQHQFKLIRAKLFDGDAGNAVAPQEQETPPPHY</sequence>
<evidence type="ECO:0000256" key="1">
    <source>
        <dbReference type="HAMAP-Rule" id="MF_00715"/>
    </source>
</evidence>
<reference evidence="4" key="1">
    <citation type="journal article" date="2019" name="Int. J. Syst. Evol. Microbiol.">
        <title>The Global Catalogue of Microorganisms (GCM) 10K type strain sequencing project: providing services to taxonomists for standard genome sequencing and annotation.</title>
        <authorList>
            <consortium name="The Broad Institute Genomics Platform"/>
            <consortium name="The Broad Institute Genome Sequencing Center for Infectious Disease"/>
            <person name="Wu L."/>
            <person name="Ma J."/>
        </authorList>
    </citation>
    <scope>NUCLEOTIDE SEQUENCE [LARGE SCALE GENOMIC DNA]</scope>
    <source>
        <strain evidence="4">CGMCC 1.10131</strain>
    </source>
</reference>
<name>A0ABQ1I519_9ALTE</name>
<gene>
    <name evidence="1 3" type="primary">slyX</name>
    <name evidence="3" type="ORF">GCM10007414_33560</name>
</gene>
<comment type="caution">
    <text evidence="3">The sequence shown here is derived from an EMBL/GenBank/DDBJ whole genome shotgun (WGS) entry which is preliminary data.</text>
</comment>
<accession>A0ABQ1I519</accession>